<accession>A0A5N1J0T7</accession>
<gene>
    <name evidence="1" type="ORF">F0P94_06565</name>
</gene>
<keyword evidence="2" id="KW-1185">Reference proteome</keyword>
<evidence type="ECO:0000313" key="1">
    <source>
        <dbReference type="EMBL" id="KAA9340008.1"/>
    </source>
</evidence>
<proteinExistence type="predicted"/>
<comment type="caution">
    <text evidence="1">The sequence shown here is derived from an EMBL/GenBank/DDBJ whole genome shotgun (WGS) entry which is preliminary data.</text>
</comment>
<dbReference type="Proteomes" id="UP000326570">
    <property type="component" value="Unassembled WGS sequence"/>
</dbReference>
<dbReference type="AlphaFoldDB" id="A0A5N1J0T7"/>
<name>A0A5N1J0T7_9BACT</name>
<reference evidence="1 2" key="1">
    <citation type="submission" date="2019-09" db="EMBL/GenBank/DDBJ databases">
        <title>Genome sequence of Adhaeribacter sp. M2.</title>
        <authorList>
            <person name="Srinivasan S."/>
        </authorList>
    </citation>
    <scope>NUCLEOTIDE SEQUENCE [LARGE SCALE GENOMIC DNA]</scope>
    <source>
        <strain evidence="1 2">M2</strain>
    </source>
</reference>
<organism evidence="1 2">
    <name type="scientific">Adhaeribacter soli</name>
    <dbReference type="NCBI Taxonomy" id="2607655"/>
    <lineage>
        <taxon>Bacteria</taxon>
        <taxon>Pseudomonadati</taxon>
        <taxon>Bacteroidota</taxon>
        <taxon>Cytophagia</taxon>
        <taxon>Cytophagales</taxon>
        <taxon>Hymenobacteraceae</taxon>
        <taxon>Adhaeribacter</taxon>
    </lineage>
</organism>
<dbReference type="RefSeq" id="WP_150903047.1">
    <property type="nucleotide sequence ID" value="NZ_VTWT01000003.1"/>
</dbReference>
<sequence length="151" mass="17708">MQDNEIKLGEGIGQIKFGLTMEDVEAALGEPEEIEESDEEDEFEHKVWNYWEEGYSFYFDHEDDYRLSCIETADPEVKLFGQKIFGMTQKEIEEMMKSKGIVNPERETLETGETRVSYEKEMIDMYFDKNALVSINFGVFINDDLEVKWPS</sequence>
<dbReference type="EMBL" id="VTWT01000003">
    <property type="protein sequence ID" value="KAA9340008.1"/>
    <property type="molecule type" value="Genomic_DNA"/>
</dbReference>
<evidence type="ECO:0000313" key="2">
    <source>
        <dbReference type="Proteomes" id="UP000326570"/>
    </source>
</evidence>
<protein>
    <submittedName>
        <fullName evidence="1">Uncharacterized protein</fullName>
    </submittedName>
</protein>